<proteinExistence type="predicted"/>
<evidence type="ECO:0000313" key="2">
    <source>
        <dbReference type="EMBL" id="KAA8495953.1"/>
    </source>
</evidence>
<protein>
    <submittedName>
        <fullName evidence="2">Uncharacterized protein</fullName>
    </submittedName>
</protein>
<evidence type="ECO:0000313" key="3">
    <source>
        <dbReference type="Proteomes" id="UP000324585"/>
    </source>
</evidence>
<gene>
    <name evidence="2" type="ORF">FVE85_2108</name>
</gene>
<feature type="chain" id="PRO_5023931147" evidence="1">
    <location>
        <begin position="24"/>
        <end position="292"/>
    </location>
</feature>
<comment type="caution">
    <text evidence="2">The sequence shown here is derived from an EMBL/GenBank/DDBJ whole genome shotgun (WGS) entry which is preliminary data.</text>
</comment>
<evidence type="ECO:0000256" key="1">
    <source>
        <dbReference type="SAM" id="SignalP"/>
    </source>
</evidence>
<name>A0A5J4YZA1_PORPP</name>
<reference evidence="3" key="1">
    <citation type="journal article" date="2019" name="Nat. Commun.">
        <title>Expansion of phycobilisome linker gene families in mesophilic red algae.</title>
        <authorList>
            <person name="Lee J."/>
            <person name="Kim D."/>
            <person name="Bhattacharya D."/>
            <person name="Yoon H.S."/>
        </authorList>
    </citation>
    <scope>NUCLEOTIDE SEQUENCE [LARGE SCALE GENOMIC DNA]</scope>
    <source>
        <strain evidence="3">CCMP 1328</strain>
    </source>
</reference>
<sequence length="292" mass="31665">MVRLPVLVLLVGTLLLLTGAVLAHVPISVCEYSDQGCSEGEICYSLDSDECTEYNGLGGTPFFKYSYTCGRTGALRVGGGYFQTAQCVLGGSFSTDFIVETSDNLQLNTCYALSRTVMALNSRRFTAWDCAGSSPSPVPTPTPVCVDAEWIEERGLSKVHATDGFGEMLCISGLDDLPCGTPDHVIEVSVQKGARMRTATTRLRTYAELCAERDCTTKVGRFNGVVHSDAYLLPSQDGHRVTSVARRGSTWSEIENRLVLGAQAMGSPRVNRLLTYLQRRNTVAHLSGVDEQ</sequence>
<feature type="signal peptide" evidence="1">
    <location>
        <begin position="1"/>
        <end position="23"/>
    </location>
</feature>
<dbReference type="Proteomes" id="UP000324585">
    <property type="component" value="Unassembled WGS sequence"/>
</dbReference>
<accession>A0A5J4YZA1</accession>
<keyword evidence="3" id="KW-1185">Reference proteome</keyword>
<dbReference type="EMBL" id="VRMN01000003">
    <property type="protein sequence ID" value="KAA8495953.1"/>
    <property type="molecule type" value="Genomic_DNA"/>
</dbReference>
<keyword evidence="1" id="KW-0732">Signal</keyword>
<dbReference type="AlphaFoldDB" id="A0A5J4YZA1"/>
<organism evidence="2 3">
    <name type="scientific">Porphyridium purpureum</name>
    <name type="common">Red alga</name>
    <name type="synonym">Porphyridium cruentum</name>
    <dbReference type="NCBI Taxonomy" id="35688"/>
    <lineage>
        <taxon>Eukaryota</taxon>
        <taxon>Rhodophyta</taxon>
        <taxon>Bangiophyceae</taxon>
        <taxon>Porphyridiales</taxon>
        <taxon>Porphyridiaceae</taxon>
        <taxon>Porphyridium</taxon>
    </lineage>
</organism>